<sequence length="611" mass="67960">MTSVPRFISILASLFTIVQAQAETWETLPLDSLEAFRPQAGNWRVVESVTMDPRINAHDPEDAARALSTSDGSGILLNQNDDKTKDHIVSRLEHGDIEISLEVMMPRGSNSGLYLQGRYELQLLDSWGVKNPSFADIGGIFRNWEEEPEKAFRGIAPRSNAAKAPGLWQTLHLLFRAPQFDSNGNKIANARFDFVDLNGIRIHQNIEVPRLTGGPISHDEVAKGPIMIQGDHGPVAFRNVRYRLLENLEYETSDFSSTHYEGAFNDIDHMLASNPTGKSSAALLDANVTGKRDEYGIHTKMTLTVPRADEYTFSVKQIGAMVLDVNGQRLIDQQNGTTYGDNRASISLNKGSHKVEIYHYKDIIWEDPRLLVQIEGSSTHPARLTSPDSFPERLDVIGPIYHEVGAEPRLQRGFFHALDKKVGHSIAVGDPSGTHYAFDLERAALLASWRGKFIDTTSMWYNRGDGTYSPRGAAQMYNPQSPFPITPPNESGKNGLTAKGYALSPETGLPTFRYQYQNVGYKIAIEPEMKGKQLSYTLSLSDEEQTISPFTVTIANAKNVEDVGSGLYALDDLSYYIQLSPEQEVEFVRTATGLELQLPFDGTPLSYSLIW</sequence>
<dbReference type="InterPro" id="IPR010496">
    <property type="entry name" value="AL/BT2_dom"/>
</dbReference>
<dbReference type="Pfam" id="PF07691">
    <property type="entry name" value="PA14"/>
    <property type="match status" value="1"/>
</dbReference>
<evidence type="ECO:0000259" key="3">
    <source>
        <dbReference type="Pfam" id="PF07691"/>
    </source>
</evidence>
<protein>
    <submittedName>
        <fullName evidence="4">DUF1080 domain-containing protein</fullName>
    </submittedName>
</protein>
<dbReference type="InterPro" id="IPR011658">
    <property type="entry name" value="PA14_dom"/>
</dbReference>
<dbReference type="Pfam" id="PF06439">
    <property type="entry name" value="3keto-disac_hyd"/>
    <property type="match status" value="1"/>
</dbReference>
<feature type="domain" description="3-keto-alpha-glucoside-1,2-lyase/3-keto-2-hydroxy-glucal hydratase" evidence="2">
    <location>
        <begin position="63"/>
        <end position="241"/>
    </location>
</feature>
<dbReference type="RefSeq" id="WP_200354492.1">
    <property type="nucleotide sequence ID" value="NZ_JAENIL010000007.1"/>
</dbReference>
<dbReference type="AlphaFoldDB" id="A0A934VQ74"/>
<dbReference type="Proteomes" id="UP000617628">
    <property type="component" value="Unassembled WGS sequence"/>
</dbReference>
<evidence type="ECO:0000313" key="5">
    <source>
        <dbReference type="Proteomes" id="UP000617628"/>
    </source>
</evidence>
<evidence type="ECO:0000256" key="1">
    <source>
        <dbReference type="SAM" id="SignalP"/>
    </source>
</evidence>
<evidence type="ECO:0000259" key="2">
    <source>
        <dbReference type="Pfam" id="PF06439"/>
    </source>
</evidence>
<keyword evidence="5" id="KW-1185">Reference proteome</keyword>
<feature type="signal peptide" evidence="1">
    <location>
        <begin position="1"/>
        <end position="22"/>
    </location>
</feature>
<keyword evidence="1" id="KW-0732">Signal</keyword>
<dbReference type="SUPFAM" id="SSF56988">
    <property type="entry name" value="Anthrax protective antigen"/>
    <property type="match status" value="1"/>
</dbReference>
<evidence type="ECO:0000313" key="4">
    <source>
        <dbReference type="EMBL" id="MBK1876278.1"/>
    </source>
</evidence>
<dbReference type="EMBL" id="JAENIL010000007">
    <property type="protein sequence ID" value="MBK1876278.1"/>
    <property type="molecule type" value="Genomic_DNA"/>
</dbReference>
<name>A0A934VQ74_9BACT</name>
<feature type="domain" description="PA14" evidence="3">
    <location>
        <begin position="291"/>
        <end position="366"/>
    </location>
</feature>
<feature type="chain" id="PRO_5037735815" evidence="1">
    <location>
        <begin position="23"/>
        <end position="611"/>
    </location>
</feature>
<organism evidence="4 5">
    <name type="scientific">Pelagicoccus mobilis</name>
    <dbReference type="NCBI Taxonomy" id="415221"/>
    <lineage>
        <taxon>Bacteria</taxon>
        <taxon>Pseudomonadati</taxon>
        <taxon>Verrucomicrobiota</taxon>
        <taxon>Opitutia</taxon>
        <taxon>Puniceicoccales</taxon>
        <taxon>Pelagicoccaceae</taxon>
        <taxon>Pelagicoccus</taxon>
    </lineage>
</organism>
<accession>A0A934VQ74</accession>
<reference evidence="4" key="1">
    <citation type="submission" date="2021-01" db="EMBL/GenBank/DDBJ databases">
        <title>Modified the classification status of verrucomicrobia.</title>
        <authorList>
            <person name="Feng X."/>
        </authorList>
    </citation>
    <scope>NUCLEOTIDE SEQUENCE</scope>
    <source>
        <strain evidence="4">KCTC 13126</strain>
    </source>
</reference>
<gene>
    <name evidence="4" type="ORF">JIN87_05325</name>
</gene>
<comment type="caution">
    <text evidence="4">The sequence shown here is derived from an EMBL/GenBank/DDBJ whole genome shotgun (WGS) entry which is preliminary data.</text>
</comment>
<proteinExistence type="predicted"/>
<dbReference type="Gene3D" id="2.60.120.560">
    <property type="entry name" value="Exo-inulinase, domain 1"/>
    <property type="match status" value="1"/>
</dbReference>
<dbReference type="GO" id="GO:0016787">
    <property type="term" value="F:hydrolase activity"/>
    <property type="evidence" value="ECO:0007669"/>
    <property type="project" value="InterPro"/>
</dbReference>